<dbReference type="EMBL" id="CP097092">
    <property type="protein sequence ID" value="UQF77757.1"/>
    <property type="molecule type" value="Genomic_DNA"/>
</dbReference>
<evidence type="ECO:0000313" key="3">
    <source>
        <dbReference type="Proteomes" id="UP000831562"/>
    </source>
</evidence>
<evidence type="ECO:0000313" key="2">
    <source>
        <dbReference type="EMBL" id="UQF77757.1"/>
    </source>
</evidence>
<name>A0A9E7D3B0_9ACTN</name>
<protein>
    <submittedName>
        <fullName evidence="2">MarR family transcriptional regulator</fullName>
    </submittedName>
</protein>
<dbReference type="AlphaFoldDB" id="A0A9E7D3B0"/>
<accession>A0A9E7D3B0</accession>
<proteinExistence type="predicted"/>
<feature type="domain" description="HTH marR-type" evidence="1">
    <location>
        <begin position="3"/>
        <end position="52"/>
    </location>
</feature>
<dbReference type="Pfam" id="PF12802">
    <property type="entry name" value="MarR_2"/>
    <property type="match status" value="1"/>
</dbReference>
<evidence type="ECO:0000259" key="1">
    <source>
        <dbReference type="Pfam" id="PF12802"/>
    </source>
</evidence>
<organism evidence="2 3">
    <name type="scientific">Lancefieldella parvula</name>
    <dbReference type="NCBI Taxonomy" id="1382"/>
    <lineage>
        <taxon>Bacteria</taxon>
        <taxon>Bacillati</taxon>
        <taxon>Actinomycetota</taxon>
        <taxon>Coriobacteriia</taxon>
        <taxon>Coriobacteriales</taxon>
        <taxon>Atopobiaceae</taxon>
        <taxon>Lancefieldella</taxon>
    </lineage>
</organism>
<gene>
    <name evidence="2" type="ORF">M3I19_05565</name>
</gene>
<sequence length="54" mass="5961">MALTNNVFSVLKTIALSDEKLNQRQLAEETELSLGSVNSAVKTLEDQGLIEERL</sequence>
<dbReference type="SUPFAM" id="SSF46785">
    <property type="entry name" value="Winged helix' DNA-binding domain"/>
    <property type="match status" value="1"/>
</dbReference>
<dbReference type="Gene3D" id="1.10.10.10">
    <property type="entry name" value="Winged helix-like DNA-binding domain superfamily/Winged helix DNA-binding domain"/>
    <property type="match status" value="1"/>
</dbReference>
<dbReference type="GO" id="GO:0003700">
    <property type="term" value="F:DNA-binding transcription factor activity"/>
    <property type="evidence" value="ECO:0007669"/>
    <property type="project" value="InterPro"/>
</dbReference>
<dbReference type="InterPro" id="IPR000835">
    <property type="entry name" value="HTH_MarR-typ"/>
</dbReference>
<dbReference type="InterPro" id="IPR036388">
    <property type="entry name" value="WH-like_DNA-bd_sf"/>
</dbReference>
<dbReference type="InterPro" id="IPR036390">
    <property type="entry name" value="WH_DNA-bd_sf"/>
</dbReference>
<dbReference type="Proteomes" id="UP000831562">
    <property type="component" value="Chromosome"/>
</dbReference>
<reference evidence="2" key="1">
    <citation type="submission" date="2022-05" db="EMBL/GenBank/DDBJ databases">
        <title>Using nanopore sequencing to obtain complete genomes from saliva samples.</title>
        <authorList>
            <person name="Baker J.L."/>
        </authorList>
    </citation>
    <scope>NUCLEOTIDE SEQUENCE</scope>
    <source>
        <strain evidence="2">JCVI-JB-Lp32</strain>
    </source>
</reference>